<dbReference type="SUPFAM" id="SSF103378">
    <property type="entry name" value="2-methylcitrate dehydratase PrpD"/>
    <property type="match status" value="1"/>
</dbReference>
<dbReference type="InterPro" id="IPR005656">
    <property type="entry name" value="MmgE_PrpD"/>
</dbReference>
<evidence type="ECO:0000259" key="2">
    <source>
        <dbReference type="Pfam" id="PF03972"/>
    </source>
</evidence>
<dbReference type="PANTHER" id="PTHR16943">
    <property type="entry name" value="2-METHYLCITRATE DEHYDRATASE-RELATED"/>
    <property type="match status" value="1"/>
</dbReference>
<dbReference type="InterPro" id="IPR042183">
    <property type="entry name" value="MmgE/PrpD_sf_1"/>
</dbReference>
<dbReference type="InterPro" id="IPR045336">
    <property type="entry name" value="MmgE_PrpD_N"/>
</dbReference>
<comment type="caution">
    <text evidence="4">The sequence shown here is derived from an EMBL/GenBank/DDBJ whole genome shotgun (WGS) entry which is preliminary data.</text>
</comment>
<dbReference type="Pfam" id="PF19305">
    <property type="entry name" value="MmgE_PrpD_C"/>
    <property type="match status" value="1"/>
</dbReference>
<comment type="similarity">
    <text evidence="1">Belongs to the PrpD family.</text>
</comment>
<proteinExistence type="inferred from homology"/>
<sequence length="452" mass="48712">MLMHKIAAYVAAQRTAPIADEVRHHVRRAVLDWTAALLAGAQQPPATLMRAAFADELGRGPAVLHFDGQRAPARLAAFINGTASHIAEFDDIFRDAIYHPGCPVIASALAAVQAVGGDGELLVRAVLAGYEVSTRVGAAMAPAHYRFWHPTGTVGTLGAAAACSVALRLDAEQTAHAIATSATFAAALQQAFRSDAMSKPLHAGRAAEGGLTAAMMARQGVTGALDILEGEAGFGAAMSGDPDWEKAFSDLGSHHNVMHITFKNHGGCGHTFAAIDATLALCRAHGLRANDIDRIRIEGYRVSLDVTGRKTAATPFEAKFCLRYGVANAVLYGRVRTQAFQPEWVTKPEIASLMERIELVEDPELTGRFPRQRSARAIITTRKSERLEHLQLHRRGDPEEPLTDAELHDKFMELSTPVIGEQAAKDTLQQIHRLDALSSAELLELGVVRERR</sequence>
<keyword evidence="5" id="KW-1185">Reference proteome</keyword>
<gene>
    <name evidence="4" type="ORF">JI746_14730</name>
</gene>
<organism evidence="4 5">
    <name type="scientific">Ramlibacter alkalitolerans</name>
    <dbReference type="NCBI Taxonomy" id="2039631"/>
    <lineage>
        <taxon>Bacteria</taxon>
        <taxon>Pseudomonadati</taxon>
        <taxon>Pseudomonadota</taxon>
        <taxon>Betaproteobacteria</taxon>
        <taxon>Burkholderiales</taxon>
        <taxon>Comamonadaceae</taxon>
        <taxon>Ramlibacter</taxon>
    </lineage>
</organism>
<accession>A0ABS1JQD8</accession>
<reference evidence="4 5" key="1">
    <citation type="journal article" date="2017" name="Int. J. Syst. Evol. Microbiol.">
        <title>Ramlibacter alkalitolerans sp. nov., alkali-tolerant bacterium isolated from soil of ginseng.</title>
        <authorList>
            <person name="Lee D.H."/>
            <person name="Cha C.J."/>
        </authorList>
    </citation>
    <scope>NUCLEOTIDE SEQUENCE [LARGE SCALE GENOMIC DNA]</scope>
    <source>
        <strain evidence="4 5">KACC 19305</strain>
    </source>
</reference>
<dbReference type="PANTHER" id="PTHR16943:SF8">
    <property type="entry name" value="2-METHYLCITRATE DEHYDRATASE"/>
    <property type="match status" value="1"/>
</dbReference>
<feature type="domain" description="MmgE/PrpD C-terminal" evidence="3">
    <location>
        <begin position="268"/>
        <end position="429"/>
    </location>
</feature>
<dbReference type="Pfam" id="PF03972">
    <property type="entry name" value="MmgE_PrpD_N"/>
    <property type="match status" value="1"/>
</dbReference>
<protein>
    <submittedName>
        <fullName evidence="4">MmgE/PrpD family protein</fullName>
    </submittedName>
</protein>
<dbReference type="Gene3D" id="3.30.1330.120">
    <property type="entry name" value="2-methylcitrate dehydratase PrpD"/>
    <property type="match status" value="1"/>
</dbReference>
<dbReference type="EMBL" id="JAEQND010000008">
    <property type="protein sequence ID" value="MBL0426366.1"/>
    <property type="molecule type" value="Genomic_DNA"/>
</dbReference>
<feature type="domain" description="MmgE/PrpD N-terminal" evidence="2">
    <location>
        <begin position="5"/>
        <end position="245"/>
    </location>
</feature>
<dbReference type="InterPro" id="IPR036148">
    <property type="entry name" value="MmgE/PrpD_sf"/>
</dbReference>
<dbReference type="RefSeq" id="WP_201690482.1">
    <property type="nucleotide sequence ID" value="NZ_JAEQND010000008.1"/>
</dbReference>
<dbReference type="Proteomes" id="UP000622707">
    <property type="component" value="Unassembled WGS sequence"/>
</dbReference>
<name>A0ABS1JQD8_9BURK</name>
<dbReference type="InterPro" id="IPR045337">
    <property type="entry name" value="MmgE_PrpD_C"/>
</dbReference>
<dbReference type="Gene3D" id="1.10.4100.10">
    <property type="entry name" value="2-methylcitrate dehydratase PrpD"/>
    <property type="match status" value="1"/>
</dbReference>
<evidence type="ECO:0000256" key="1">
    <source>
        <dbReference type="ARBA" id="ARBA00006174"/>
    </source>
</evidence>
<evidence type="ECO:0000313" key="4">
    <source>
        <dbReference type="EMBL" id="MBL0426366.1"/>
    </source>
</evidence>
<dbReference type="InterPro" id="IPR042188">
    <property type="entry name" value="MmgE/PrpD_sf_2"/>
</dbReference>
<evidence type="ECO:0000259" key="3">
    <source>
        <dbReference type="Pfam" id="PF19305"/>
    </source>
</evidence>
<evidence type="ECO:0000313" key="5">
    <source>
        <dbReference type="Proteomes" id="UP000622707"/>
    </source>
</evidence>